<evidence type="ECO:0000313" key="3">
    <source>
        <dbReference type="EMBL" id="KAK9839475.1"/>
    </source>
</evidence>
<keyword evidence="2" id="KW-0472">Membrane</keyword>
<evidence type="ECO:0000256" key="1">
    <source>
        <dbReference type="SAM" id="MobiDB-lite"/>
    </source>
</evidence>
<dbReference type="Pfam" id="PF13385">
    <property type="entry name" value="Laminin_G_3"/>
    <property type="match status" value="1"/>
</dbReference>
<dbReference type="Proteomes" id="UP001445335">
    <property type="component" value="Unassembled WGS sequence"/>
</dbReference>
<organism evidence="3 4">
    <name type="scientific">Elliptochloris bilobata</name>
    <dbReference type="NCBI Taxonomy" id="381761"/>
    <lineage>
        <taxon>Eukaryota</taxon>
        <taxon>Viridiplantae</taxon>
        <taxon>Chlorophyta</taxon>
        <taxon>core chlorophytes</taxon>
        <taxon>Trebouxiophyceae</taxon>
        <taxon>Trebouxiophyceae incertae sedis</taxon>
        <taxon>Elliptochloris clade</taxon>
        <taxon>Elliptochloris</taxon>
    </lineage>
</organism>
<proteinExistence type="predicted"/>
<protein>
    <submittedName>
        <fullName evidence="3">Uncharacterized protein</fullName>
    </submittedName>
</protein>
<accession>A0AAW1RZF3</accession>
<dbReference type="EMBL" id="JALJOU010000016">
    <property type="protein sequence ID" value="KAK9839475.1"/>
    <property type="molecule type" value="Genomic_DNA"/>
</dbReference>
<feature type="region of interest" description="Disordered" evidence="1">
    <location>
        <begin position="803"/>
        <end position="825"/>
    </location>
</feature>
<evidence type="ECO:0000256" key="2">
    <source>
        <dbReference type="SAM" id="Phobius"/>
    </source>
</evidence>
<dbReference type="Gene3D" id="2.60.120.200">
    <property type="match status" value="2"/>
</dbReference>
<keyword evidence="4" id="KW-1185">Reference proteome</keyword>
<reference evidence="3 4" key="1">
    <citation type="journal article" date="2024" name="Nat. Commun.">
        <title>Phylogenomics reveals the evolutionary origins of lichenization in chlorophyte algae.</title>
        <authorList>
            <person name="Puginier C."/>
            <person name="Libourel C."/>
            <person name="Otte J."/>
            <person name="Skaloud P."/>
            <person name="Haon M."/>
            <person name="Grisel S."/>
            <person name="Petersen M."/>
            <person name="Berrin J.G."/>
            <person name="Delaux P.M."/>
            <person name="Dal Grande F."/>
            <person name="Keller J."/>
        </authorList>
    </citation>
    <scope>NUCLEOTIDE SEQUENCE [LARGE SCALE GENOMIC DNA]</scope>
    <source>
        <strain evidence="3 4">SAG 245.80</strain>
    </source>
</reference>
<gene>
    <name evidence="3" type="ORF">WJX81_004373</name>
</gene>
<evidence type="ECO:0000313" key="4">
    <source>
        <dbReference type="Proteomes" id="UP001445335"/>
    </source>
</evidence>
<name>A0AAW1RZF3_9CHLO</name>
<dbReference type="InterPro" id="IPR013320">
    <property type="entry name" value="ConA-like_dom_sf"/>
</dbReference>
<dbReference type="AlphaFoldDB" id="A0AAW1RZF3"/>
<comment type="caution">
    <text evidence="3">The sequence shown here is derived from an EMBL/GenBank/DDBJ whole genome shotgun (WGS) entry which is preliminary data.</text>
</comment>
<keyword evidence="2" id="KW-1133">Transmembrane helix</keyword>
<feature type="transmembrane region" description="Helical" evidence="2">
    <location>
        <begin position="744"/>
        <end position="766"/>
    </location>
</feature>
<keyword evidence="2" id="KW-0812">Transmembrane</keyword>
<dbReference type="SUPFAM" id="SSF49899">
    <property type="entry name" value="Concanavalin A-like lectins/glucanases"/>
    <property type="match status" value="2"/>
</dbReference>
<sequence>MVACRAAPGYSMTFRGRVFSPNGAQGLPQPVAFFPLTEGAGSNVTSWPTPDFMGSLNRTSMRWVPDSVFGYVAQCERDRQDVIVLDPVSYGADGPFSVNLWFRGNGSEMTGELFEYIFSHSAYATTTQPSTVSSFQANQIHMFLPEDAHPAHGLLRSVVKDSNDADTSVFVDSDGHADDNTPRIAANETYVNTLLSNGNWHMATITSRPGTGTRGFLVYVDGRLAAQMPAADYNASSADAAGLEIDGGDPLEVGHGAIYLCGRADGAPDRHFSGSVAHLALYNAILTPMEIRMIFTQICTGLTHQYANFSRWIDQWAGNPQMQSDKQGVTLCSANADASDSMQCNDEYICGPLTTEQVYSNAGVGTSADGSVLFSGRSVGVCAQQGGALLPPQEAVPMPKAYFPFSNYTVSSWPVPQWWAWNSTAARAHQTVWEADDLFGTAVRCGGLDGSDDSATLSLSHLQFGRDGPWAINLWVRQADNVGDAFQYLLSTAHPGGMANDSVFEPNQVHIYLPDAGHPAHGLVRVIAKDSNDAFTGPISRTWLDSDGLVGSNDIRNNTLRTDFRNGWHMITVTTLASAQGYAVYVDGFLRGALQAPRAFFHVDGGDPMNITSDIVLCGRADHAPGRTFNGLISQLAIFNDALSAFQVRQMYAAVMGRLPAAYLAPAAAPAVGPSPGYAILAPGAGAGAGGVDISGLPSPGAAAPVPNPSVPLPAPGVSGTGATQYQGISLGPVSSSAGVRAGVIAGIIFALLAAVALVASLAVFIMRKRRGHWRKAHLDAAGVDPAHDPAAPGAGGAVALSTAGAAQGRTPDGKGEGKARLFTGAPSTSAIDIAAHSAP</sequence>